<accession>A0A6C0KDA0</accession>
<dbReference type="EMBL" id="MN740839">
    <property type="protein sequence ID" value="QHU14288.1"/>
    <property type="molecule type" value="Genomic_DNA"/>
</dbReference>
<protein>
    <submittedName>
        <fullName evidence="1">Uncharacterized protein</fullName>
    </submittedName>
</protein>
<proteinExistence type="predicted"/>
<reference evidence="1" key="1">
    <citation type="journal article" date="2020" name="Nature">
        <title>Giant virus diversity and host interactions through global metagenomics.</title>
        <authorList>
            <person name="Schulz F."/>
            <person name="Roux S."/>
            <person name="Paez-Espino D."/>
            <person name="Jungbluth S."/>
            <person name="Walsh D.A."/>
            <person name="Denef V.J."/>
            <person name="McMahon K.D."/>
            <person name="Konstantinidis K.T."/>
            <person name="Eloe-Fadrosh E.A."/>
            <person name="Kyrpides N.C."/>
            <person name="Woyke T."/>
        </authorList>
    </citation>
    <scope>NUCLEOTIDE SEQUENCE</scope>
    <source>
        <strain evidence="1">GVMAG-S-1102113-118</strain>
    </source>
</reference>
<dbReference type="AlphaFoldDB" id="A0A6C0KDA0"/>
<name>A0A6C0KDA0_9ZZZZ</name>
<evidence type="ECO:0000313" key="1">
    <source>
        <dbReference type="EMBL" id="QHU14288.1"/>
    </source>
</evidence>
<sequence length="419" mass="46737">MGKMDIDILTVILVLMTILCTMGETFSQEIKIPSQSNIFGDDTPILVIEGKFFPDILGALNDVGKAFEDAAKATANALKNLGKDIGGLFGTSRQPNTKNYPRDNTAENKSMVKMISMYPPLKTLEDPNRKTLQGWKYSDACSGQQSLAYRTSEEICDHYHGTINIDTPNGVSVCNTGWKCEGYNYMGKRIDGTCNRDSAHKTQFQMTCDDDGSLGITEATPYWQIYNTKNKVWMKLQHPDANVLRKMNRGHDGSQDNDTRVVIRNEDGKPLNFGELKPYTPYFIQSFVNKAAWLGCNSPSMFSNKVTLKSVSKLEAKKWEFTGGMDSKIKLSGYSGYYIRAGTSELGNKWYAKESTSGAISFNVWHAKNWDFEKISAAAQSLRPRSNISLSGLSAKFRTPKNGGFEKISRGLRKNIRGT</sequence>
<organism evidence="1">
    <name type="scientific">viral metagenome</name>
    <dbReference type="NCBI Taxonomy" id="1070528"/>
    <lineage>
        <taxon>unclassified sequences</taxon>
        <taxon>metagenomes</taxon>
        <taxon>organismal metagenomes</taxon>
    </lineage>
</organism>